<name>A0A011MG63_9PROT</name>
<dbReference type="SUPFAM" id="SSF55021">
    <property type="entry name" value="ACT-like"/>
    <property type="match status" value="2"/>
</dbReference>
<dbReference type="PATRIC" id="fig|1454001.3.peg.843"/>
<dbReference type="PIRSF" id="PIRSF028103">
    <property type="entry name" value="GcvR"/>
    <property type="match status" value="1"/>
</dbReference>
<dbReference type="Pfam" id="PF13740">
    <property type="entry name" value="ACT_6"/>
    <property type="match status" value="2"/>
</dbReference>
<organism evidence="2 3">
    <name type="scientific">Candidatus Accumulibacter adjunctus</name>
    <dbReference type="NCBI Taxonomy" id="1454001"/>
    <lineage>
        <taxon>Bacteria</taxon>
        <taxon>Pseudomonadati</taxon>
        <taxon>Pseudomonadota</taxon>
        <taxon>Betaproteobacteria</taxon>
        <taxon>Candidatus Accumulibacter</taxon>
    </lineage>
</organism>
<dbReference type="PANTHER" id="PTHR34875:SF6">
    <property type="entry name" value="UPF0237 PROTEIN MJ1558"/>
    <property type="match status" value="1"/>
</dbReference>
<accession>A0A011MG63</accession>
<comment type="caution">
    <text evidence="2">The sequence shown here is derived from an EMBL/GenBank/DDBJ whole genome shotgun (WGS) entry which is preliminary data.</text>
</comment>
<keyword evidence="3" id="KW-1185">Reference proteome</keyword>
<dbReference type="EMBL" id="JFAX01000003">
    <property type="protein sequence ID" value="EXI68843.1"/>
    <property type="molecule type" value="Genomic_DNA"/>
</dbReference>
<dbReference type="GO" id="GO:0006355">
    <property type="term" value="P:regulation of DNA-templated transcription"/>
    <property type="evidence" value="ECO:0007669"/>
    <property type="project" value="InterPro"/>
</dbReference>
<dbReference type="PANTHER" id="PTHR34875">
    <property type="entry name" value="UPF0237 PROTEIN MJ1558"/>
    <property type="match status" value="1"/>
</dbReference>
<dbReference type="InterPro" id="IPR016867">
    <property type="entry name" value="GcvR"/>
</dbReference>
<gene>
    <name evidence="2" type="ORF">AW08_00665</name>
</gene>
<evidence type="ECO:0000259" key="1">
    <source>
        <dbReference type="PROSITE" id="PS51671"/>
    </source>
</evidence>
<dbReference type="InterPro" id="IPR002912">
    <property type="entry name" value="ACT_dom"/>
</dbReference>
<dbReference type="Proteomes" id="UP000020218">
    <property type="component" value="Unassembled WGS sequence"/>
</dbReference>
<dbReference type="STRING" id="1454001.AW08_00665"/>
<evidence type="ECO:0000313" key="3">
    <source>
        <dbReference type="Proteomes" id="UP000020218"/>
    </source>
</evidence>
<feature type="domain" description="ACT" evidence="1">
    <location>
        <begin position="90"/>
        <end position="169"/>
    </location>
</feature>
<sequence length="174" mass="18242">MNVSLVLTVIGDDRPGLVEQLATAISRHHGNWLESSMSNLSGKFAGIVCVSIGEGDLPALEADLAALPGLRVGCEVSRAAAAPAATRRLKLSLVGHDRIGIVREVSQVLARHAINVEDLSTHTASAPMSAGILFHATAELTAAATLDVHQLTGDLEHLSNDLMVDITLDEAIRS</sequence>
<dbReference type="AlphaFoldDB" id="A0A011MG63"/>
<evidence type="ECO:0000313" key="2">
    <source>
        <dbReference type="EMBL" id="EXI68843.1"/>
    </source>
</evidence>
<dbReference type="CDD" id="cd04869">
    <property type="entry name" value="ACT_GcvR_2"/>
    <property type="match status" value="1"/>
</dbReference>
<dbReference type="Gene3D" id="3.30.70.260">
    <property type="match status" value="2"/>
</dbReference>
<dbReference type="PROSITE" id="PS51671">
    <property type="entry name" value="ACT"/>
    <property type="match status" value="2"/>
</dbReference>
<reference evidence="2" key="1">
    <citation type="submission" date="2014-02" db="EMBL/GenBank/DDBJ databases">
        <title>Expanding our view of genomic diversity in Candidatus Accumulibacter clades.</title>
        <authorList>
            <person name="Skennerton C.T."/>
            <person name="Barr J.J."/>
            <person name="Slater F.R."/>
            <person name="Bond P.L."/>
            <person name="Tyson G.W."/>
        </authorList>
    </citation>
    <scope>NUCLEOTIDE SEQUENCE [LARGE SCALE GENOMIC DNA]</scope>
</reference>
<protein>
    <submittedName>
        <fullName evidence="2">Formyltetrahydrofolate deformylase</fullName>
    </submittedName>
</protein>
<feature type="domain" description="ACT" evidence="1">
    <location>
        <begin position="6"/>
        <end position="81"/>
    </location>
</feature>
<dbReference type="InterPro" id="IPR050990">
    <property type="entry name" value="UPF0237/GcvR_regulator"/>
</dbReference>
<dbReference type="InterPro" id="IPR045865">
    <property type="entry name" value="ACT-like_dom_sf"/>
</dbReference>
<proteinExistence type="predicted"/>